<evidence type="ECO:0000313" key="3">
    <source>
        <dbReference type="Proteomes" id="UP001218188"/>
    </source>
</evidence>
<accession>A0AAD6S2Y2</accession>
<dbReference type="AlphaFoldDB" id="A0AAD6S2Y2"/>
<gene>
    <name evidence="2" type="ORF">C8F04DRAFT_1198246</name>
</gene>
<feature type="compositionally biased region" description="Basic and acidic residues" evidence="1">
    <location>
        <begin position="12"/>
        <end position="22"/>
    </location>
</feature>
<reference evidence="2" key="1">
    <citation type="submission" date="2023-03" db="EMBL/GenBank/DDBJ databases">
        <title>Massive genome expansion in bonnet fungi (Mycena s.s.) driven by repeated elements and novel gene families across ecological guilds.</title>
        <authorList>
            <consortium name="Lawrence Berkeley National Laboratory"/>
            <person name="Harder C.B."/>
            <person name="Miyauchi S."/>
            <person name="Viragh M."/>
            <person name="Kuo A."/>
            <person name="Thoen E."/>
            <person name="Andreopoulos B."/>
            <person name="Lu D."/>
            <person name="Skrede I."/>
            <person name="Drula E."/>
            <person name="Henrissat B."/>
            <person name="Morin E."/>
            <person name="Kohler A."/>
            <person name="Barry K."/>
            <person name="LaButti K."/>
            <person name="Morin E."/>
            <person name="Salamov A."/>
            <person name="Lipzen A."/>
            <person name="Mereny Z."/>
            <person name="Hegedus B."/>
            <person name="Baldrian P."/>
            <person name="Stursova M."/>
            <person name="Weitz H."/>
            <person name="Taylor A."/>
            <person name="Grigoriev I.V."/>
            <person name="Nagy L.G."/>
            <person name="Martin F."/>
            <person name="Kauserud H."/>
        </authorList>
    </citation>
    <scope>NUCLEOTIDE SEQUENCE</scope>
    <source>
        <strain evidence="2">CBHHK200</strain>
    </source>
</reference>
<keyword evidence="3" id="KW-1185">Reference proteome</keyword>
<comment type="caution">
    <text evidence="2">The sequence shown here is derived from an EMBL/GenBank/DDBJ whole genome shotgun (WGS) entry which is preliminary data.</text>
</comment>
<dbReference type="Proteomes" id="UP001218188">
    <property type="component" value="Unassembled WGS sequence"/>
</dbReference>
<name>A0AAD6S2Y2_9AGAR</name>
<proteinExistence type="predicted"/>
<evidence type="ECO:0000313" key="2">
    <source>
        <dbReference type="EMBL" id="KAJ7018955.1"/>
    </source>
</evidence>
<dbReference type="EMBL" id="JARJCM010000313">
    <property type="protein sequence ID" value="KAJ7018955.1"/>
    <property type="molecule type" value="Genomic_DNA"/>
</dbReference>
<protein>
    <submittedName>
        <fullName evidence="2">Uncharacterized protein</fullName>
    </submittedName>
</protein>
<feature type="region of interest" description="Disordered" evidence="1">
    <location>
        <begin position="1"/>
        <end position="29"/>
    </location>
</feature>
<sequence length="261" mass="28177">MLGEVVTAVPRETVHDAHHDGARSASTSTDSQSEFATCHFYWTVYKSANRSRKHRPPLVQHLGSLPVAPAFLAPRLNRNFREGEYRDRGQPRETRGRTGPCWRWCSGVSTELPRTCMVQGGSPEDAHGSGGGRETVLMDNGQGGSLVLPSNQEVMGNAGPNTGLREGAQVVNVPDQAWLGALGVGWTGYSQCPSTASLGCCWMSGGQGIGHGLSKGAKVAVYFFGSGSRWHKRLWELSGMFYEVSGMVARRRGGPLREGEC</sequence>
<evidence type="ECO:0000256" key="1">
    <source>
        <dbReference type="SAM" id="MobiDB-lite"/>
    </source>
</evidence>
<organism evidence="2 3">
    <name type="scientific">Mycena alexandri</name>
    <dbReference type="NCBI Taxonomy" id="1745969"/>
    <lineage>
        <taxon>Eukaryota</taxon>
        <taxon>Fungi</taxon>
        <taxon>Dikarya</taxon>
        <taxon>Basidiomycota</taxon>
        <taxon>Agaricomycotina</taxon>
        <taxon>Agaricomycetes</taxon>
        <taxon>Agaricomycetidae</taxon>
        <taxon>Agaricales</taxon>
        <taxon>Marasmiineae</taxon>
        <taxon>Mycenaceae</taxon>
        <taxon>Mycena</taxon>
    </lineage>
</organism>